<evidence type="ECO:0000256" key="2">
    <source>
        <dbReference type="ARBA" id="ARBA00022692"/>
    </source>
</evidence>
<comment type="subcellular location">
    <subcellularLocation>
        <location evidence="1">Endoplasmic reticulum membrane</location>
        <topology evidence="1">Multi-pass membrane protein</topology>
    </subcellularLocation>
</comment>
<feature type="compositionally biased region" description="Low complexity" evidence="8">
    <location>
        <begin position="138"/>
        <end position="149"/>
    </location>
</feature>
<keyword evidence="11" id="KW-1185">Reference proteome</keyword>
<dbReference type="SUPFAM" id="SSF51905">
    <property type="entry name" value="FAD/NAD(P)-binding domain"/>
    <property type="match status" value="1"/>
</dbReference>
<evidence type="ECO:0000313" key="10">
    <source>
        <dbReference type="EMBL" id="KAL3804784.1"/>
    </source>
</evidence>
<protein>
    <recommendedName>
        <fullName evidence="9">Cytochrome b5 heme-binding domain-containing protein</fullName>
    </recommendedName>
</protein>
<dbReference type="InterPro" id="IPR036400">
    <property type="entry name" value="Cyt_B5-like_heme/steroid_sf"/>
</dbReference>
<reference evidence="10 11" key="1">
    <citation type="submission" date="2024-10" db="EMBL/GenBank/DDBJ databases">
        <title>Updated reference genomes for cyclostephanoid diatoms.</title>
        <authorList>
            <person name="Roberts W.R."/>
            <person name="Alverson A.J."/>
        </authorList>
    </citation>
    <scope>NUCLEOTIDE SEQUENCE [LARGE SCALE GENOMIC DNA]</scope>
    <source>
        <strain evidence="10 11">AJA010-31</strain>
    </source>
</reference>
<keyword evidence="6" id="KW-0443">Lipid metabolism</keyword>
<evidence type="ECO:0000256" key="5">
    <source>
        <dbReference type="ARBA" id="ARBA00023002"/>
    </source>
</evidence>
<evidence type="ECO:0000256" key="1">
    <source>
        <dbReference type="ARBA" id="ARBA00004477"/>
    </source>
</evidence>
<evidence type="ECO:0000313" key="11">
    <source>
        <dbReference type="Proteomes" id="UP001530400"/>
    </source>
</evidence>
<keyword evidence="7" id="KW-0472">Membrane</keyword>
<keyword evidence="5" id="KW-0560">Oxidoreductase</keyword>
<dbReference type="InterPro" id="IPR036188">
    <property type="entry name" value="FAD/NAD-bd_sf"/>
</dbReference>
<feature type="region of interest" description="Disordered" evidence="8">
    <location>
        <begin position="117"/>
        <end position="167"/>
    </location>
</feature>
<dbReference type="GO" id="GO:0005789">
    <property type="term" value="C:endoplasmic reticulum membrane"/>
    <property type="evidence" value="ECO:0007669"/>
    <property type="project" value="UniProtKB-SubCell"/>
</dbReference>
<dbReference type="InterPro" id="IPR001199">
    <property type="entry name" value="Cyt_B5-like_heme/steroid-bd"/>
</dbReference>
<feature type="domain" description="Cytochrome b5 heme-binding" evidence="9">
    <location>
        <begin position="178"/>
        <end position="259"/>
    </location>
</feature>
<accession>A0ABD3QX02</accession>
<evidence type="ECO:0000256" key="4">
    <source>
        <dbReference type="ARBA" id="ARBA00022989"/>
    </source>
</evidence>
<dbReference type="Pfam" id="PF13450">
    <property type="entry name" value="NAD_binding_8"/>
    <property type="match status" value="1"/>
</dbReference>
<proteinExistence type="predicted"/>
<evidence type="ECO:0000256" key="7">
    <source>
        <dbReference type="ARBA" id="ARBA00023136"/>
    </source>
</evidence>
<keyword evidence="2" id="KW-0812">Transmembrane</keyword>
<dbReference type="PANTHER" id="PTHR12863">
    <property type="entry name" value="FATTY ACID HYDROXYLASE"/>
    <property type="match status" value="1"/>
</dbReference>
<dbReference type="SMART" id="SM01117">
    <property type="entry name" value="Cyt-b5"/>
    <property type="match status" value="1"/>
</dbReference>
<dbReference type="PANTHER" id="PTHR12863:SF1">
    <property type="entry name" value="FATTY ACID 2-HYDROXYLASE"/>
    <property type="match status" value="1"/>
</dbReference>
<sequence>MMISAIRNGTTPHLPRSHRPLAAVRSRLTNNKAAHHVSLAINHHSRSIASAAIRQQRQSYNALLLSCVMGSFVGVTVAHAEGKQNNNAWTKTSSDESKMDQESQSVVDEVMAFLGFKSNGSSEDGTDEGTSDSATTASSNGDSNSNMNDAKQQQHNNDEEGPGKPVKVQLDPELLSSLPILPLSVLDSPSAEFKNRHLVSHEGIIYDITEFLNQHPGGYDLANTATGLDLSHFFNNYTVHGESDKAANWLASMAVGRLSEQDAKYSKVRTNAAVHVKRRHVWLNKARRRIVLVTATLPFWMMVRTAVRMVGYVSNRLGRWLAYLIPVSVPGLTFGAEPLRVRQDAVEDGEQQQQKLEEQQPSVAIIGGGIAGCGAAWALRRSGFKVTLYEARAQISGNARTFDWDFSPYRSKGEGEQIVKSCCSVTAWPPLFYKNYTCLLKELQIETVHQPLSWFLNSKVPGAVGTLWAADPTPYEGSLRNVLKKDFDIYGRVVGLSDSLCNLFTMRWAPWRRNDTPSMYDSHTGIGLLNPMNVIPLYSMFKFMGGSDLWWNVVFTPHYTASFLVDELRPFPAVFGPLIEAQIPLLPNEKNARQFQSEKSERDCNILTCQTWKDAGKGIREVFTKLTNDVDLRQNTRVREVEVLANGKKRIHDEFDNTIDVDRVVFACPANAVGNIYKRAGWLANTIFSTLVYADDHHPDSGHMHAVLHSDGTVIDKRFREDCLRRASNYVEVTEKDDGSINIENQYNFGVQTPGPGVYDLPLDKKPVMLISHALGEGKSIDPDKIVGTANHARAHPLYSGWNVMAMLNLRLVQGRNGIYYCSNWTTPGNCHDMSFLSGLVCAHAIGAKYPFEEEGEAKKDFGRMRDLMGF</sequence>
<evidence type="ECO:0000256" key="3">
    <source>
        <dbReference type="ARBA" id="ARBA00022824"/>
    </source>
</evidence>
<dbReference type="GO" id="GO:0016491">
    <property type="term" value="F:oxidoreductase activity"/>
    <property type="evidence" value="ECO:0007669"/>
    <property type="project" value="UniProtKB-KW"/>
</dbReference>
<keyword evidence="4" id="KW-1133">Transmembrane helix</keyword>
<gene>
    <name evidence="10" type="ORF">ACHAWO_005313</name>
</gene>
<evidence type="ECO:0000256" key="6">
    <source>
        <dbReference type="ARBA" id="ARBA00023098"/>
    </source>
</evidence>
<dbReference type="PROSITE" id="PS50255">
    <property type="entry name" value="CYTOCHROME_B5_2"/>
    <property type="match status" value="1"/>
</dbReference>
<comment type="caution">
    <text evidence="10">The sequence shown here is derived from an EMBL/GenBank/DDBJ whole genome shotgun (WGS) entry which is preliminary data.</text>
</comment>
<dbReference type="Pfam" id="PF00173">
    <property type="entry name" value="Cyt-b5"/>
    <property type="match status" value="1"/>
</dbReference>
<dbReference type="Gene3D" id="3.50.50.60">
    <property type="entry name" value="FAD/NAD(P)-binding domain"/>
    <property type="match status" value="1"/>
</dbReference>
<dbReference type="GO" id="GO:0006629">
    <property type="term" value="P:lipid metabolic process"/>
    <property type="evidence" value="ECO:0007669"/>
    <property type="project" value="UniProtKB-KW"/>
</dbReference>
<organism evidence="10 11">
    <name type="scientific">Cyclotella atomus</name>
    <dbReference type="NCBI Taxonomy" id="382360"/>
    <lineage>
        <taxon>Eukaryota</taxon>
        <taxon>Sar</taxon>
        <taxon>Stramenopiles</taxon>
        <taxon>Ochrophyta</taxon>
        <taxon>Bacillariophyta</taxon>
        <taxon>Coscinodiscophyceae</taxon>
        <taxon>Thalassiosirophycidae</taxon>
        <taxon>Stephanodiscales</taxon>
        <taxon>Stephanodiscaceae</taxon>
        <taxon>Cyclotella</taxon>
    </lineage>
</organism>
<dbReference type="Gene3D" id="3.10.120.10">
    <property type="entry name" value="Cytochrome b5-like heme/steroid binding domain"/>
    <property type="match status" value="1"/>
</dbReference>
<keyword evidence="3" id="KW-0256">Endoplasmic reticulum</keyword>
<evidence type="ECO:0000259" key="9">
    <source>
        <dbReference type="PROSITE" id="PS50255"/>
    </source>
</evidence>
<name>A0ABD3QX02_9STRA</name>
<dbReference type="EMBL" id="JALLPJ020000028">
    <property type="protein sequence ID" value="KAL3804784.1"/>
    <property type="molecule type" value="Genomic_DNA"/>
</dbReference>
<dbReference type="Proteomes" id="UP001530400">
    <property type="component" value="Unassembled WGS sequence"/>
</dbReference>
<dbReference type="AlphaFoldDB" id="A0ABD3QX02"/>
<evidence type="ECO:0000256" key="8">
    <source>
        <dbReference type="SAM" id="MobiDB-lite"/>
    </source>
</evidence>
<dbReference type="InterPro" id="IPR014430">
    <property type="entry name" value="Scs7"/>
</dbReference>
<dbReference type="SUPFAM" id="SSF55856">
    <property type="entry name" value="Cytochrome b5-like heme/steroid binding domain"/>
    <property type="match status" value="1"/>
</dbReference>